<organism evidence="3 4">
    <name type="scientific">Chloropicon primus</name>
    <dbReference type="NCBI Taxonomy" id="1764295"/>
    <lineage>
        <taxon>Eukaryota</taxon>
        <taxon>Viridiplantae</taxon>
        <taxon>Chlorophyta</taxon>
        <taxon>Chloropicophyceae</taxon>
        <taxon>Chloropicales</taxon>
        <taxon>Chloropicaceae</taxon>
        <taxon>Chloropicon</taxon>
    </lineage>
</organism>
<gene>
    <name evidence="3" type="ORF">A3770_06p45430</name>
</gene>
<dbReference type="InterPro" id="IPR005114">
    <property type="entry name" value="Helicase_assoc"/>
</dbReference>
<feature type="compositionally biased region" description="Low complexity" evidence="1">
    <location>
        <begin position="109"/>
        <end position="126"/>
    </location>
</feature>
<reference evidence="3 4" key="1">
    <citation type="submission" date="2018-07" db="EMBL/GenBank/DDBJ databases">
        <title>The complete nuclear genome of the prasinophyte Chloropicon primus (CCMP1205).</title>
        <authorList>
            <person name="Pombert J.-F."/>
            <person name="Otis C."/>
            <person name="Turmel M."/>
            <person name="Lemieux C."/>
        </authorList>
    </citation>
    <scope>NUCLEOTIDE SEQUENCE [LARGE SCALE GENOMIC DNA]</scope>
    <source>
        <strain evidence="3 4">CCMP1205</strain>
    </source>
</reference>
<evidence type="ECO:0000313" key="3">
    <source>
        <dbReference type="EMBL" id="QDZ22025.1"/>
    </source>
</evidence>
<accession>A0A5B8MQX8</accession>
<dbReference type="AlphaFoldDB" id="A0A5B8MQX8"/>
<sequence length="652" mass="74015">MTRVGARGGRASPARGVAFASALLRPRRGGGGRVRRGRAPEAAPGVSLVFDDEDDDGDVASTSSSTARGVAKKEEEETELIFRLERHGEGWGEAVFPFLSVEHRPVQTSKAKTASEEAVASAESSKCGGHNRRGRTSGNSKYIQLEEALLGMELTEEEVNDVISVAVAWRVTEGGHILVDRRRRSKALKNVRTLVPFLENLGIPKGRAGIGSLVAKVPLLILCNVEGADSWDKRAVQLAAHWFKHGDFRPSSESSGDLKRWTHRVRRHKAEGKLSQDQVKLLELIGFDFGLGITSEWEGMFDKLLDHILETGHSHPRPVNGCKREVSLHEWTELQRIAYAAGRLAPCHVERLESINFDWNAKYISRWLRFYQDYRAIRAEKGTLKVSTLRPSSPDYAGDLKGRKFWMQRQQVLWYTKAIWPERQTMLREICFDLDPYSLKFREVCGVLEALQQHYAVDSMLALLVRLYDDLMVPEGGGEGLQVKLEPQQVRQLARWMKIQLVLQEGGMITDPGKKERLDRLGMQWEGLEWQMNFEGLLKFRAVSGHCDVPKDHRLSPWVVNMRQNRHDLPFAYKSLLDMVGFTWERRGAWSRMFNQLTAYQEENGHVLVPRESSNHLHNHLAAWLTNQRALWRKGKLTGQQISRLEAIGVTK</sequence>
<dbReference type="OrthoDB" id="513765at2759"/>
<dbReference type="PANTHER" id="PTHR33418">
    <property type="entry name" value="HELICASE-ASSOCIATED"/>
    <property type="match status" value="1"/>
</dbReference>
<dbReference type="PANTHER" id="PTHR33418:SF1">
    <property type="entry name" value="HELICASE-ASSOCIATED DOMAIN-CONTAINING PROTEIN"/>
    <property type="match status" value="1"/>
</dbReference>
<feature type="compositionally biased region" description="Basic residues" evidence="1">
    <location>
        <begin position="25"/>
        <end position="37"/>
    </location>
</feature>
<feature type="region of interest" description="Disordered" evidence="1">
    <location>
        <begin position="109"/>
        <end position="137"/>
    </location>
</feature>
<dbReference type="Gene3D" id="6.10.140.530">
    <property type="match status" value="3"/>
</dbReference>
<evidence type="ECO:0000256" key="1">
    <source>
        <dbReference type="SAM" id="MobiDB-lite"/>
    </source>
</evidence>
<dbReference type="Pfam" id="PF03457">
    <property type="entry name" value="HA"/>
    <property type="match status" value="4"/>
</dbReference>
<name>A0A5B8MQX8_9CHLO</name>
<keyword evidence="4" id="KW-1185">Reference proteome</keyword>
<proteinExistence type="predicted"/>
<feature type="domain" description="Helicase-associated" evidence="2">
    <location>
        <begin position="589"/>
        <end position="650"/>
    </location>
</feature>
<evidence type="ECO:0000313" key="4">
    <source>
        <dbReference type="Proteomes" id="UP000316726"/>
    </source>
</evidence>
<dbReference type="Proteomes" id="UP000316726">
    <property type="component" value="Chromosome 6"/>
</dbReference>
<feature type="domain" description="Helicase-associated" evidence="2">
    <location>
        <begin position="229"/>
        <end position="287"/>
    </location>
</feature>
<feature type="domain" description="Helicase-associated" evidence="2">
    <location>
        <begin position="296"/>
        <end position="357"/>
    </location>
</feature>
<dbReference type="EMBL" id="CP031039">
    <property type="protein sequence ID" value="QDZ22025.1"/>
    <property type="molecule type" value="Genomic_DNA"/>
</dbReference>
<evidence type="ECO:0000259" key="2">
    <source>
        <dbReference type="Pfam" id="PF03457"/>
    </source>
</evidence>
<protein>
    <recommendedName>
        <fullName evidence="2">Helicase-associated domain-containing protein</fullName>
    </recommendedName>
</protein>
<feature type="domain" description="Helicase-associated" evidence="2">
    <location>
        <begin position="529"/>
        <end position="581"/>
    </location>
</feature>
<feature type="region of interest" description="Disordered" evidence="1">
    <location>
        <begin position="22"/>
        <end position="76"/>
    </location>
</feature>